<keyword evidence="3" id="KW-1185">Reference proteome</keyword>
<dbReference type="Pfam" id="PF04283">
    <property type="entry name" value="CheF-arch"/>
    <property type="match status" value="1"/>
</dbReference>
<dbReference type="STRING" id="1457250.GCA_000755225_00737"/>
<dbReference type="PIRSF" id="PIRSF026802">
    <property type="entry name" value="UCP026802"/>
    <property type="match status" value="1"/>
</dbReference>
<gene>
    <name evidence="2" type="ORF">DV733_10785</name>
</gene>
<dbReference type="GO" id="GO:0006935">
    <property type="term" value="P:chemotaxis"/>
    <property type="evidence" value="ECO:0007669"/>
    <property type="project" value="UniProtKB-UniRule"/>
</dbReference>
<evidence type="ECO:0000256" key="1">
    <source>
        <dbReference type="PIRNR" id="PIRNR026802"/>
    </source>
</evidence>
<dbReference type="OrthoDB" id="227825at2157"/>
<dbReference type="PANTHER" id="PTHR42201:SF1">
    <property type="entry name" value="TAXIS PROTEIN"/>
    <property type="match status" value="1"/>
</dbReference>
<protein>
    <recommendedName>
        <fullName evidence="1">Taxis protein CheF</fullName>
    </recommendedName>
</protein>
<dbReference type="RefSeq" id="WP_049994697.1">
    <property type="nucleotide sequence ID" value="NZ_CP031310.1"/>
</dbReference>
<accession>A0A4D6HD13</accession>
<sequence>MSEGETKLYDDRGQYLLAQKDGREIRDASWNACRVVLTTQRVVMIADEKHTVAIDALEQVNDRFDVNQAAAGEGSYTAVRTDETVYLVSVPEQDEFETALYKASLNNGILFVQHPAVEGGVVQSVEWTKAKVKISAEAINLAMADGQKVTIDRNDIGDVGTDERTIKGEERTVYEVEHTDAEGRSVETHVTGESHHTAVLGALLEEGVERHRANLDLSGTEKQVIMALHSGVSPFDLPEFVGMDVEKVEAIFDELVEYDVIEVERERTEVALTPQGRQAAGETIGDR</sequence>
<reference evidence="2 3" key="1">
    <citation type="journal article" date="2019" name="Nat. Commun.">
        <title>A new type of DNA phosphorothioation-based antiviral system in archaea.</title>
        <authorList>
            <person name="Xiong L."/>
            <person name="Liu S."/>
            <person name="Chen S."/>
            <person name="Xiao Y."/>
            <person name="Zhu B."/>
            <person name="Gao Y."/>
            <person name="Zhang Y."/>
            <person name="Chen B."/>
            <person name="Luo J."/>
            <person name="Deng Z."/>
            <person name="Chen X."/>
            <person name="Wang L."/>
            <person name="Chen S."/>
        </authorList>
    </citation>
    <scope>NUCLEOTIDE SEQUENCE [LARGE SCALE GENOMIC DNA]</scope>
    <source>
        <strain evidence="2 3">CBA1105</strain>
    </source>
</reference>
<dbReference type="EMBL" id="CP031310">
    <property type="protein sequence ID" value="QCC51690.1"/>
    <property type="molecule type" value="Genomic_DNA"/>
</dbReference>
<dbReference type="KEGG" id="hsn:DV733_10785"/>
<dbReference type="AlphaFoldDB" id="A0A4D6HD13"/>
<name>A0A4D6HD13_9EURY</name>
<dbReference type="InterPro" id="IPR036388">
    <property type="entry name" value="WH-like_DNA-bd_sf"/>
</dbReference>
<comment type="function">
    <text evidence="1">Involved in taxis signal transduction.</text>
</comment>
<comment type="subunit">
    <text evidence="1">Interacts with chemotaxis (Che) proteins as well as flagella accessory (Fla) proteins.</text>
</comment>
<dbReference type="PANTHER" id="PTHR42201">
    <property type="entry name" value="TAXIS PROTEIN"/>
    <property type="match status" value="1"/>
</dbReference>
<evidence type="ECO:0000313" key="2">
    <source>
        <dbReference type="EMBL" id="QCC51690.1"/>
    </source>
</evidence>
<dbReference type="Proteomes" id="UP000296706">
    <property type="component" value="Chromosome"/>
</dbReference>
<organism evidence="2 3">
    <name type="scientific">Halapricum salinum</name>
    <dbReference type="NCBI Taxonomy" id="1457250"/>
    <lineage>
        <taxon>Archaea</taxon>
        <taxon>Methanobacteriati</taxon>
        <taxon>Methanobacteriota</taxon>
        <taxon>Stenosarchaea group</taxon>
        <taxon>Halobacteria</taxon>
        <taxon>Halobacteriales</taxon>
        <taxon>Haloarculaceae</taxon>
        <taxon>Halapricum</taxon>
    </lineage>
</organism>
<dbReference type="Gene3D" id="1.10.10.10">
    <property type="entry name" value="Winged helix-like DNA-binding domain superfamily/Winged helix DNA-binding domain"/>
    <property type="match status" value="1"/>
</dbReference>
<proteinExistence type="predicted"/>
<keyword evidence="1" id="KW-0145">Chemotaxis</keyword>
<dbReference type="GeneID" id="39848354"/>
<evidence type="ECO:0000313" key="3">
    <source>
        <dbReference type="Proteomes" id="UP000296706"/>
    </source>
</evidence>
<dbReference type="InterPro" id="IPR007381">
    <property type="entry name" value="CheF1/F2"/>
</dbReference>